<comment type="function">
    <text evidence="4">DNA-dependent RNA polymerase catalyzes the transcription of DNA into RNA using the four ribonucleoside triphosphates as substrates. Specific peripheric component of RNA polymerase III which synthesizes small RNAs, such as 5S rRNA and tRNAs.</text>
</comment>
<dbReference type="PANTHER" id="PTHR15367">
    <property type="entry name" value="DNA-DIRECTED RNA POLYMERASE III"/>
    <property type="match status" value="1"/>
</dbReference>
<name>A0ABD3W0T5_SINWO</name>
<dbReference type="PANTHER" id="PTHR15367:SF2">
    <property type="entry name" value="DNA-DIRECTED RNA POLYMERASE III SUBUNIT"/>
    <property type="match status" value="1"/>
</dbReference>
<gene>
    <name evidence="6" type="ORF">ACJMK2_044373</name>
</gene>
<comment type="caution">
    <text evidence="6">The sequence shown here is derived from an EMBL/GenBank/DDBJ whole genome shotgun (WGS) entry which is preliminary data.</text>
</comment>
<keyword evidence="3 4" id="KW-0539">Nucleus</keyword>
<dbReference type="AlphaFoldDB" id="A0ABD3W0T5"/>
<sequence length="225" mass="26195">MSGRGRGKGKSVSFNVEALGFGKGEALPTATLQPPPLFPPQEFKPVPLLHGDDWEYTLALKQEFRATIRKSPYFIHGNEKKKDIERYSDKYQIGNHDANTEWTPDWERFPEELRIKEKKVKKIKSVIKPIIPARKKKPPQDVDFEKTLEILEKKEEDTKVEEDVKEKEGEEEEDEEDDDEKKEGEEEEIFEEDELEEETDYIMSYFDNGEGYGDDDDDADEGPIY</sequence>
<evidence type="ECO:0000256" key="4">
    <source>
        <dbReference type="PIRNR" id="PIRNR000777"/>
    </source>
</evidence>
<evidence type="ECO:0000313" key="7">
    <source>
        <dbReference type="Proteomes" id="UP001634394"/>
    </source>
</evidence>
<feature type="compositionally biased region" description="Basic and acidic residues" evidence="5">
    <location>
        <begin position="152"/>
        <end position="168"/>
    </location>
</feature>
<evidence type="ECO:0000256" key="2">
    <source>
        <dbReference type="ARBA" id="ARBA00008352"/>
    </source>
</evidence>
<evidence type="ECO:0000313" key="6">
    <source>
        <dbReference type="EMBL" id="KAL3867150.1"/>
    </source>
</evidence>
<dbReference type="PIRSF" id="PIRSF000777">
    <property type="entry name" value="RNA_polIII_C31"/>
    <property type="match status" value="1"/>
</dbReference>
<feature type="region of interest" description="Disordered" evidence="5">
    <location>
        <begin position="152"/>
        <end position="225"/>
    </location>
</feature>
<dbReference type="GO" id="GO:0006383">
    <property type="term" value="P:transcription by RNA polymerase III"/>
    <property type="evidence" value="ECO:0007669"/>
    <property type="project" value="UniProtKB-UniRule"/>
</dbReference>
<reference evidence="6 7" key="1">
    <citation type="submission" date="2024-11" db="EMBL/GenBank/DDBJ databases">
        <title>Chromosome-level genome assembly of the freshwater bivalve Anodonta woodiana.</title>
        <authorList>
            <person name="Chen X."/>
        </authorList>
    </citation>
    <scope>NUCLEOTIDE SEQUENCE [LARGE SCALE GENOMIC DNA]</scope>
    <source>
        <strain evidence="6">MN2024</strain>
        <tissue evidence="6">Gills</tissue>
    </source>
</reference>
<evidence type="ECO:0000256" key="3">
    <source>
        <dbReference type="ARBA" id="ARBA00023242"/>
    </source>
</evidence>
<comment type="subcellular location">
    <subcellularLocation>
        <location evidence="1 4">Nucleus</location>
    </subcellularLocation>
</comment>
<dbReference type="InterPro" id="IPR024661">
    <property type="entry name" value="RNA_pol_III_Rpc31"/>
</dbReference>
<organism evidence="6 7">
    <name type="scientific">Sinanodonta woodiana</name>
    <name type="common">Chinese pond mussel</name>
    <name type="synonym">Anodonta woodiana</name>
    <dbReference type="NCBI Taxonomy" id="1069815"/>
    <lineage>
        <taxon>Eukaryota</taxon>
        <taxon>Metazoa</taxon>
        <taxon>Spiralia</taxon>
        <taxon>Lophotrochozoa</taxon>
        <taxon>Mollusca</taxon>
        <taxon>Bivalvia</taxon>
        <taxon>Autobranchia</taxon>
        <taxon>Heteroconchia</taxon>
        <taxon>Palaeoheterodonta</taxon>
        <taxon>Unionida</taxon>
        <taxon>Unionoidea</taxon>
        <taxon>Unionidae</taxon>
        <taxon>Unioninae</taxon>
        <taxon>Sinanodonta</taxon>
    </lineage>
</organism>
<dbReference type="EMBL" id="JBJQND010000009">
    <property type="protein sequence ID" value="KAL3867150.1"/>
    <property type="molecule type" value="Genomic_DNA"/>
</dbReference>
<feature type="compositionally biased region" description="Acidic residues" evidence="5">
    <location>
        <begin position="169"/>
        <end position="200"/>
    </location>
</feature>
<accession>A0ABD3W0T5</accession>
<dbReference type="GO" id="GO:0005666">
    <property type="term" value="C:RNA polymerase III complex"/>
    <property type="evidence" value="ECO:0007669"/>
    <property type="project" value="UniProtKB-UniRule"/>
</dbReference>
<evidence type="ECO:0000256" key="5">
    <source>
        <dbReference type="SAM" id="MobiDB-lite"/>
    </source>
</evidence>
<keyword evidence="7" id="KW-1185">Reference proteome</keyword>
<dbReference type="Proteomes" id="UP001634394">
    <property type="component" value="Unassembled WGS sequence"/>
</dbReference>
<protein>
    <recommendedName>
        <fullName evidence="4">DNA-directed RNA polymerase III subunit</fullName>
    </recommendedName>
</protein>
<proteinExistence type="inferred from homology"/>
<feature type="compositionally biased region" description="Acidic residues" evidence="5">
    <location>
        <begin position="212"/>
        <end position="225"/>
    </location>
</feature>
<evidence type="ECO:0000256" key="1">
    <source>
        <dbReference type="ARBA" id="ARBA00004123"/>
    </source>
</evidence>
<comment type="similarity">
    <text evidence="2 4">Belongs to the eukaryotic RPC7 RNA polymerase subunit family.</text>
</comment>
<comment type="subunit">
    <text evidence="4">Component of the RNA polymerase III (Pol III) complex.</text>
</comment>
<dbReference type="Pfam" id="PF11705">
    <property type="entry name" value="RNA_pol_3_Rpc31"/>
    <property type="match status" value="1"/>
</dbReference>